<keyword evidence="1" id="KW-0805">Transcription regulation</keyword>
<feature type="domain" description="HTH crp-type" evidence="4">
    <location>
        <begin position="150"/>
        <end position="215"/>
    </location>
</feature>
<dbReference type="RefSeq" id="WP_264322302.1">
    <property type="nucleotide sequence ID" value="NZ_JADEXN010000301.1"/>
</dbReference>
<dbReference type="GO" id="GO:0003677">
    <property type="term" value="F:DNA binding"/>
    <property type="evidence" value="ECO:0007669"/>
    <property type="project" value="UniProtKB-KW"/>
</dbReference>
<dbReference type="GO" id="GO:0006355">
    <property type="term" value="P:regulation of DNA-templated transcription"/>
    <property type="evidence" value="ECO:0007669"/>
    <property type="project" value="InterPro"/>
</dbReference>
<dbReference type="InterPro" id="IPR018490">
    <property type="entry name" value="cNMP-bd_dom_sf"/>
</dbReference>
<reference evidence="5" key="1">
    <citation type="submission" date="2020-10" db="EMBL/GenBank/DDBJ databases">
        <authorList>
            <person name="Castelo-Branco R."/>
            <person name="Eusebio N."/>
            <person name="Adriana R."/>
            <person name="Vieira A."/>
            <person name="Brugerolle De Fraissinette N."/>
            <person name="Rezende De Castro R."/>
            <person name="Schneider M.P."/>
            <person name="Vasconcelos V."/>
            <person name="Leao P.N."/>
        </authorList>
    </citation>
    <scope>NUCLEOTIDE SEQUENCE</scope>
    <source>
        <strain evidence="5">LEGE 11467</strain>
    </source>
</reference>
<evidence type="ECO:0000256" key="1">
    <source>
        <dbReference type="ARBA" id="ARBA00023015"/>
    </source>
</evidence>
<dbReference type="Pfam" id="PF13545">
    <property type="entry name" value="HTH_Crp_2"/>
    <property type="match status" value="1"/>
</dbReference>
<proteinExistence type="predicted"/>
<comment type="caution">
    <text evidence="5">The sequence shown here is derived from an EMBL/GenBank/DDBJ whole genome shotgun (WGS) entry which is preliminary data.</text>
</comment>
<dbReference type="InterPro" id="IPR012318">
    <property type="entry name" value="HTH_CRP"/>
</dbReference>
<organism evidence="5 6">
    <name type="scientific">Zarconia navalis LEGE 11467</name>
    <dbReference type="NCBI Taxonomy" id="1828826"/>
    <lineage>
        <taxon>Bacteria</taxon>
        <taxon>Bacillati</taxon>
        <taxon>Cyanobacteriota</taxon>
        <taxon>Cyanophyceae</taxon>
        <taxon>Oscillatoriophycideae</taxon>
        <taxon>Oscillatoriales</taxon>
        <taxon>Oscillatoriales incertae sedis</taxon>
        <taxon>Zarconia</taxon>
        <taxon>Zarconia navalis</taxon>
    </lineage>
</organism>
<accession>A0A928VZH7</accession>
<dbReference type="InterPro" id="IPR014710">
    <property type="entry name" value="RmlC-like_jellyroll"/>
</dbReference>
<evidence type="ECO:0000313" key="5">
    <source>
        <dbReference type="EMBL" id="MBE9042123.1"/>
    </source>
</evidence>
<keyword evidence="3" id="KW-0804">Transcription</keyword>
<evidence type="ECO:0000256" key="2">
    <source>
        <dbReference type="ARBA" id="ARBA00023125"/>
    </source>
</evidence>
<gene>
    <name evidence="5" type="ORF">IQ235_15185</name>
</gene>
<dbReference type="SUPFAM" id="SSF46785">
    <property type="entry name" value="Winged helix' DNA-binding domain"/>
    <property type="match status" value="1"/>
</dbReference>
<dbReference type="EMBL" id="JADEXN010000301">
    <property type="protein sequence ID" value="MBE9042123.1"/>
    <property type="molecule type" value="Genomic_DNA"/>
</dbReference>
<evidence type="ECO:0000259" key="4">
    <source>
        <dbReference type="Pfam" id="PF13545"/>
    </source>
</evidence>
<dbReference type="AlphaFoldDB" id="A0A928VZH7"/>
<dbReference type="InterPro" id="IPR036390">
    <property type="entry name" value="WH_DNA-bd_sf"/>
</dbReference>
<dbReference type="SUPFAM" id="SSF51206">
    <property type="entry name" value="cAMP-binding domain-like"/>
    <property type="match status" value="1"/>
</dbReference>
<keyword evidence="6" id="KW-1185">Reference proteome</keyword>
<evidence type="ECO:0000313" key="6">
    <source>
        <dbReference type="Proteomes" id="UP000621799"/>
    </source>
</evidence>
<evidence type="ECO:0000256" key="3">
    <source>
        <dbReference type="ARBA" id="ARBA00023163"/>
    </source>
</evidence>
<protein>
    <submittedName>
        <fullName evidence="5">Crp/Fnr family transcriptional regulator</fullName>
    </submittedName>
</protein>
<keyword evidence="2" id="KW-0238">DNA-binding</keyword>
<dbReference type="Proteomes" id="UP000621799">
    <property type="component" value="Unassembled WGS sequence"/>
</dbReference>
<name>A0A928VZH7_9CYAN</name>
<dbReference type="Gene3D" id="2.60.120.10">
    <property type="entry name" value="Jelly Rolls"/>
    <property type="match status" value="1"/>
</dbReference>
<sequence>MSIKSSGPINQILAALPHSEYQRLIPHLEEIPLTVGNVLYEPSQPILEVYFPNLAMVSLVSILSGNLTTGIGLVGCEGMVGMPVFLGNDRTTTQAIVQISGSAMKLSANVLANEFNRAKHLQKLLLLYTQIQLGQISQISACKSHHTIEQQLACWLLLIRDCIQQDILPLTQKSISTMLAVRRASITEAAILLQNAGIIHYRRGQIVILNRSELESKSCECYGLIQKEFARLLGTRQ</sequence>